<dbReference type="EMBL" id="VIGI01000007">
    <property type="protein sequence ID" value="KAB8298261.1"/>
    <property type="molecule type" value="Genomic_DNA"/>
</dbReference>
<name>A0A5N6K6P9_MONLA</name>
<proteinExistence type="predicted"/>
<feature type="region of interest" description="Disordered" evidence="1">
    <location>
        <begin position="405"/>
        <end position="561"/>
    </location>
</feature>
<feature type="compositionally biased region" description="Polar residues" evidence="1">
    <location>
        <begin position="411"/>
        <end position="429"/>
    </location>
</feature>
<keyword evidence="3" id="KW-1185">Reference proteome</keyword>
<dbReference type="PANTHER" id="PTHR38703">
    <property type="entry name" value="CHROMOSOME 8, WHOLE GENOME SHOTGUN SEQUENCE"/>
    <property type="match status" value="1"/>
</dbReference>
<dbReference type="PANTHER" id="PTHR38703:SF1">
    <property type="entry name" value="ALLERGEN"/>
    <property type="match status" value="1"/>
</dbReference>
<feature type="compositionally biased region" description="Basic and acidic residues" evidence="1">
    <location>
        <begin position="441"/>
        <end position="451"/>
    </location>
</feature>
<feature type="compositionally biased region" description="Basic and acidic residues" evidence="1">
    <location>
        <begin position="526"/>
        <end position="539"/>
    </location>
</feature>
<dbReference type="OrthoDB" id="5325276at2759"/>
<feature type="region of interest" description="Disordered" evidence="1">
    <location>
        <begin position="59"/>
        <end position="102"/>
    </location>
</feature>
<sequence>MASDGVAFTTYTASIQEALRLNTITSNPTNTKLTRIQDNRFVEKYFYNERHTLRTESTKHNGISHGASTAMPIKQNDKSSSSNGVPGNISNRNPRTIPSTSQYSVFPIDNRAETVVAGDNMHVNGARFLIADAQKHPSSPTTDSFGEKRSYIIEEREEPISLEGIVDLTNTVDTTVHEKIAPAVTHEKILPTEHEIITRAIYREIHQHHYYHRALPVIDTEILPTKHYVYGDDGDTLVRIPESVVPCHTITGSHSQNWSIVQHRPAPAKDPFDSPLFGVEPELPDTKYTTHFQPNSKGQLRWSHVPGEPIKVMEREYITAEGFPRKETWWRYPPVLATAAYEAGLTVPMYWNHVSSGTEQPITKALASTSQTQKKIKEIRDLERAQAAEYNSIDHLNSNMEKLRKKKRYSGLSNSDSTHAQELNGLHSTSIHRKPIANQKILERPSTRDSDYDGLDGNYSPNAKESSHYRHSSGSSISSLLGKVRGGDGKKPAPIEGEATKYLQRMREKRRSSGSSVGTIPRSWGRRSEDVGRKSEDIHGGSALTDRPKKLEHHFGVRTAI</sequence>
<comment type="caution">
    <text evidence="2">The sequence shown here is derived from an EMBL/GenBank/DDBJ whole genome shotgun (WGS) entry which is preliminary data.</text>
</comment>
<evidence type="ECO:0000313" key="2">
    <source>
        <dbReference type="EMBL" id="KAB8298261.1"/>
    </source>
</evidence>
<gene>
    <name evidence="2" type="ORF">EYC80_001994</name>
</gene>
<evidence type="ECO:0000256" key="1">
    <source>
        <dbReference type="SAM" id="MobiDB-lite"/>
    </source>
</evidence>
<evidence type="ECO:0000313" key="3">
    <source>
        <dbReference type="Proteomes" id="UP000326757"/>
    </source>
</evidence>
<reference evidence="2 3" key="1">
    <citation type="submission" date="2019-06" db="EMBL/GenBank/DDBJ databases">
        <title>Genome Sequence of the Brown Rot Fungal Pathogen Monilinia laxa.</title>
        <authorList>
            <person name="De Miccolis Angelini R.M."/>
            <person name="Landi L."/>
            <person name="Abate D."/>
            <person name="Pollastro S."/>
            <person name="Romanazzi G."/>
            <person name="Faretra F."/>
        </authorList>
    </citation>
    <scope>NUCLEOTIDE SEQUENCE [LARGE SCALE GENOMIC DNA]</scope>
    <source>
        <strain evidence="2 3">Mlax316</strain>
    </source>
</reference>
<organism evidence="2 3">
    <name type="scientific">Monilinia laxa</name>
    <name type="common">Brown rot fungus</name>
    <name type="synonym">Sclerotinia laxa</name>
    <dbReference type="NCBI Taxonomy" id="61186"/>
    <lineage>
        <taxon>Eukaryota</taxon>
        <taxon>Fungi</taxon>
        <taxon>Dikarya</taxon>
        <taxon>Ascomycota</taxon>
        <taxon>Pezizomycotina</taxon>
        <taxon>Leotiomycetes</taxon>
        <taxon>Helotiales</taxon>
        <taxon>Sclerotiniaceae</taxon>
        <taxon>Monilinia</taxon>
    </lineage>
</organism>
<dbReference type="AlphaFoldDB" id="A0A5N6K6P9"/>
<feature type="compositionally biased region" description="Basic and acidic residues" evidence="1">
    <location>
        <begin position="546"/>
        <end position="555"/>
    </location>
</feature>
<protein>
    <submittedName>
        <fullName evidence="2">Uncharacterized protein</fullName>
    </submittedName>
</protein>
<dbReference type="Proteomes" id="UP000326757">
    <property type="component" value="Unassembled WGS sequence"/>
</dbReference>
<feature type="compositionally biased region" description="Polar residues" evidence="1">
    <location>
        <begin position="78"/>
        <end position="102"/>
    </location>
</feature>
<accession>A0A5N6K6P9</accession>